<proteinExistence type="predicted"/>
<evidence type="ECO:0000259" key="2">
    <source>
        <dbReference type="Pfam" id="PF20253"/>
    </source>
</evidence>
<sequence length="1026" mass="116344">MVTQGLPPGLALAYKRYKIDTETVAGWLAGKSALAGYKPSSSNASLTKEPKLKGRARKIARDAAKQSPGPKQSTYKYIVTTAEFVEMAKHIVKYRPKIILSQAMQAVWERTIRMRRQFSQWFQDKTDADVVIDEQHSHFASILEQALATLKPCYEPVKVKPHTEHKGKEKAKETPLEHLNNVFEHLEVEDIISDDEQDHAGVLADSQIGSKTEPPRAKIEFSEKEAESEFFFAIWSFMHDAYAVRVYVAATWQLYCDRKIELMQAAQVTNHAVDLIRRAEADFEAGLHRPQSYPAAKYPTGSLPFLIFKIHIPSQTTVPVSWDLDTPFTAIICGCEICDFLLYVPWTTANWYVHVLEEEPPTFPSKKNDFYCQVPPFPDGKVAGAQFYHARNPSQAAMTALKEILPNFSLLSLMIRGIFLEDEILHAARHILETKVVSIWVSFALQLQLDLERLGQVKPVPAFRDLKQAFEVIRKRADKHFKWTESLEGEIWTKTWQEHVRTLVSQFNEWIDGKNCGKSNPIELRQHMDAGLSPQAAMRASGRVPLLDSFPVTCGTMKSELLLEWHTLGLNLVNYTQHVPVLCHLYTALRILCPDAPSWADMELVIRNQGLGKFFIGGRPQTLEDAEKRFMLSCGMSTSSLARDSRGMRFRKGGDGIRKFEQSPLSQVLFARWLGSETRKVDEASYQLEQLLAGNKYQKQLEHDLYVTDNALTSKLLPAQSKMVRTLIRLSQGFNAEMPALMFDYFSMQRRCFEVYANLKIDFKALVKDKVIFDEDREASLNNPISMAAAIFRKAVETEAVIRAITSNNRAATKALGPGMAKTLKTLLPKPEDEDSQAHMEKVLRLTRQGRFDEVLREFADLSKNASAMNMFKPVRSSIDSMLDQGKGDLEIRKLRNFIGKTSFGIFLFRSPSLEALYGLDGTQKWKDIGIPDTTIEKMALCQADNPFTYLFTLLFLHQKKVMCGKGKDSHASSGFGATDFSDIEDKIRREWFKGKDFASEASVDKEEWDKFEGIYGRAGCLGPDR</sequence>
<dbReference type="EMBL" id="JAPDRK010000022">
    <property type="protein sequence ID" value="KAJ9603282.1"/>
    <property type="molecule type" value="Genomic_DNA"/>
</dbReference>
<protein>
    <recommendedName>
        <fullName evidence="2">DUF6604 domain-containing protein</fullName>
    </recommendedName>
</protein>
<dbReference type="Proteomes" id="UP001172673">
    <property type="component" value="Unassembled WGS sequence"/>
</dbReference>
<accession>A0AA38WY69</accession>
<organism evidence="3 4">
    <name type="scientific">Cladophialophora chaetospira</name>
    <dbReference type="NCBI Taxonomy" id="386627"/>
    <lineage>
        <taxon>Eukaryota</taxon>
        <taxon>Fungi</taxon>
        <taxon>Dikarya</taxon>
        <taxon>Ascomycota</taxon>
        <taxon>Pezizomycotina</taxon>
        <taxon>Eurotiomycetes</taxon>
        <taxon>Chaetothyriomycetidae</taxon>
        <taxon>Chaetothyriales</taxon>
        <taxon>Herpotrichiellaceae</taxon>
        <taxon>Cladophialophora</taxon>
    </lineage>
</organism>
<dbReference type="AlphaFoldDB" id="A0AA38WY69"/>
<evidence type="ECO:0000256" key="1">
    <source>
        <dbReference type="SAM" id="MobiDB-lite"/>
    </source>
</evidence>
<keyword evidence="4" id="KW-1185">Reference proteome</keyword>
<comment type="caution">
    <text evidence="3">The sequence shown here is derived from an EMBL/GenBank/DDBJ whole genome shotgun (WGS) entry which is preliminary data.</text>
</comment>
<evidence type="ECO:0000313" key="3">
    <source>
        <dbReference type="EMBL" id="KAJ9603282.1"/>
    </source>
</evidence>
<dbReference type="PANTHER" id="PTHR38795:SF1">
    <property type="entry name" value="DUF6604 DOMAIN-CONTAINING PROTEIN"/>
    <property type="match status" value="1"/>
</dbReference>
<reference evidence="3" key="1">
    <citation type="submission" date="2022-10" db="EMBL/GenBank/DDBJ databases">
        <title>Culturing micro-colonial fungi from biological soil crusts in the Mojave desert and describing Neophaeococcomyces mojavensis, and introducing the new genera and species Taxawa tesnikishii.</title>
        <authorList>
            <person name="Kurbessoian T."/>
            <person name="Stajich J.E."/>
        </authorList>
    </citation>
    <scope>NUCLEOTIDE SEQUENCE</scope>
    <source>
        <strain evidence="3">TK_41</strain>
    </source>
</reference>
<feature type="domain" description="DUF6604" evidence="2">
    <location>
        <begin position="15"/>
        <end position="284"/>
    </location>
</feature>
<gene>
    <name evidence="3" type="ORF">H2200_012060</name>
</gene>
<feature type="region of interest" description="Disordered" evidence="1">
    <location>
        <begin position="38"/>
        <end position="71"/>
    </location>
</feature>
<dbReference type="Pfam" id="PF20253">
    <property type="entry name" value="DUF6604"/>
    <property type="match status" value="1"/>
</dbReference>
<dbReference type="InterPro" id="IPR046539">
    <property type="entry name" value="DUF6604"/>
</dbReference>
<name>A0AA38WY69_9EURO</name>
<dbReference type="PANTHER" id="PTHR38795">
    <property type="entry name" value="DUF6604 DOMAIN-CONTAINING PROTEIN"/>
    <property type="match status" value="1"/>
</dbReference>
<evidence type="ECO:0000313" key="4">
    <source>
        <dbReference type="Proteomes" id="UP001172673"/>
    </source>
</evidence>